<keyword evidence="3" id="KW-0378">Hydrolase</keyword>
<keyword evidence="4" id="KW-0732">Signal</keyword>
<feature type="signal peptide" evidence="4">
    <location>
        <begin position="1"/>
        <end position="30"/>
    </location>
</feature>
<feature type="chain" id="PRO_5032359273" evidence="4">
    <location>
        <begin position="31"/>
        <end position="178"/>
    </location>
</feature>
<dbReference type="AlphaFoldDB" id="A0A840YBY9"/>
<evidence type="ECO:0000256" key="1">
    <source>
        <dbReference type="ARBA" id="ARBA00022722"/>
    </source>
</evidence>
<gene>
    <name evidence="6" type="ORF">FHS87_001624</name>
</gene>
<dbReference type="SUPFAM" id="SSF50199">
    <property type="entry name" value="Staphylococcal nuclease"/>
    <property type="match status" value="1"/>
</dbReference>
<evidence type="ECO:0000259" key="5">
    <source>
        <dbReference type="PROSITE" id="PS50830"/>
    </source>
</evidence>
<name>A0A840YBY9_9PROT</name>
<dbReference type="SMART" id="SM00318">
    <property type="entry name" value="SNc"/>
    <property type="match status" value="1"/>
</dbReference>
<keyword evidence="7" id="KW-1185">Reference proteome</keyword>
<keyword evidence="2 6" id="KW-0255">Endonuclease</keyword>
<comment type="caution">
    <text evidence="6">The sequence shown here is derived from an EMBL/GenBank/DDBJ whole genome shotgun (WGS) entry which is preliminary data.</text>
</comment>
<dbReference type="Proteomes" id="UP000580654">
    <property type="component" value="Unassembled WGS sequence"/>
</dbReference>
<evidence type="ECO:0000256" key="2">
    <source>
        <dbReference type="ARBA" id="ARBA00022759"/>
    </source>
</evidence>
<evidence type="ECO:0000256" key="4">
    <source>
        <dbReference type="SAM" id="SignalP"/>
    </source>
</evidence>
<evidence type="ECO:0000313" key="7">
    <source>
        <dbReference type="Proteomes" id="UP000580654"/>
    </source>
</evidence>
<evidence type="ECO:0000256" key="3">
    <source>
        <dbReference type="ARBA" id="ARBA00022801"/>
    </source>
</evidence>
<evidence type="ECO:0000313" key="6">
    <source>
        <dbReference type="EMBL" id="MBB5693591.1"/>
    </source>
</evidence>
<dbReference type="PANTHER" id="PTHR12302">
    <property type="entry name" value="EBNA2 BINDING PROTEIN P100"/>
    <property type="match status" value="1"/>
</dbReference>
<protein>
    <submittedName>
        <fullName evidence="6">Endonuclease YncB(Thermonuclease family)</fullName>
    </submittedName>
</protein>
<dbReference type="EMBL" id="JACIJD010000006">
    <property type="protein sequence ID" value="MBB5693591.1"/>
    <property type="molecule type" value="Genomic_DNA"/>
</dbReference>
<dbReference type="Gene3D" id="2.40.50.90">
    <property type="match status" value="1"/>
</dbReference>
<proteinExistence type="predicted"/>
<dbReference type="PROSITE" id="PS50830">
    <property type="entry name" value="TNASE_3"/>
    <property type="match status" value="1"/>
</dbReference>
<dbReference type="RefSeq" id="WP_184516059.1">
    <property type="nucleotide sequence ID" value="NZ_JACIJD010000006.1"/>
</dbReference>
<sequence length="178" mass="20139">MEFTSQPSAFWLRIRVCLATIALLPVLACAPLSEPQAGSTALRGEVVAIHDGDTLTLLTPGNVQRRIRLAEIDAPESRQPFGTRARQALADLTFRRAARVDVVDVDRYGRTVGVVWVDGRNANAELVERGAAWVYRQYSQDPSMVVREESARRAKRGLWALPEAERVPPWEWRRQRRH</sequence>
<dbReference type="GO" id="GO:0004519">
    <property type="term" value="F:endonuclease activity"/>
    <property type="evidence" value="ECO:0007669"/>
    <property type="project" value="UniProtKB-KW"/>
</dbReference>
<accession>A0A840YBY9</accession>
<dbReference type="InterPro" id="IPR016071">
    <property type="entry name" value="Staphylococal_nuclease_OB-fold"/>
</dbReference>
<dbReference type="InterPro" id="IPR035437">
    <property type="entry name" value="SNase_OB-fold_sf"/>
</dbReference>
<dbReference type="InterPro" id="IPR002071">
    <property type="entry name" value="Thermonucl_AS"/>
</dbReference>
<feature type="domain" description="TNase-like" evidence="5">
    <location>
        <begin position="40"/>
        <end position="161"/>
    </location>
</feature>
<dbReference type="PROSITE" id="PS01284">
    <property type="entry name" value="TNASE_2"/>
    <property type="match status" value="1"/>
</dbReference>
<dbReference type="PROSITE" id="PS01123">
    <property type="entry name" value="TNASE_1"/>
    <property type="match status" value="1"/>
</dbReference>
<dbReference type="PANTHER" id="PTHR12302:SF3">
    <property type="entry name" value="SERINE_THREONINE-PROTEIN KINASE 31"/>
    <property type="match status" value="1"/>
</dbReference>
<keyword evidence="1" id="KW-0540">Nuclease</keyword>
<dbReference type="Pfam" id="PF00565">
    <property type="entry name" value="SNase"/>
    <property type="match status" value="1"/>
</dbReference>
<dbReference type="GO" id="GO:0016787">
    <property type="term" value="F:hydrolase activity"/>
    <property type="evidence" value="ECO:0007669"/>
    <property type="project" value="UniProtKB-KW"/>
</dbReference>
<organism evidence="6 7">
    <name type="scientific">Muricoccus pecuniae</name>
    <dbReference type="NCBI Taxonomy" id="693023"/>
    <lineage>
        <taxon>Bacteria</taxon>
        <taxon>Pseudomonadati</taxon>
        <taxon>Pseudomonadota</taxon>
        <taxon>Alphaproteobacteria</taxon>
        <taxon>Acetobacterales</taxon>
        <taxon>Roseomonadaceae</taxon>
        <taxon>Muricoccus</taxon>
    </lineage>
</organism>
<reference evidence="6 7" key="1">
    <citation type="submission" date="2020-08" db="EMBL/GenBank/DDBJ databases">
        <title>Genomic Encyclopedia of Type Strains, Phase IV (KMG-IV): sequencing the most valuable type-strain genomes for metagenomic binning, comparative biology and taxonomic classification.</title>
        <authorList>
            <person name="Goeker M."/>
        </authorList>
    </citation>
    <scope>NUCLEOTIDE SEQUENCE [LARGE SCALE GENOMIC DNA]</scope>
    <source>
        <strain evidence="6 7">DSM 25622</strain>
    </source>
</reference>
<dbReference type="GO" id="GO:0003676">
    <property type="term" value="F:nucleic acid binding"/>
    <property type="evidence" value="ECO:0007669"/>
    <property type="project" value="InterPro"/>
</dbReference>